<evidence type="ECO:0000256" key="5">
    <source>
        <dbReference type="ARBA" id="ARBA00022692"/>
    </source>
</evidence>
<proteinExistence type="inferred from homology"/>
<dbReference type="Gene3D" id="2.40.170.20">
    <property type="entry name" value="TonB-dependent receptor, beta-barrel domain"/>
    <property type="match status" value="1"/>
</dbReference>
<dbReference type="OrthoDB" id="9760333at2"/>
<evidence type="ECO:0000256" key="9">
    <source>
        <dbReference type="ARBA" id="ARBA00023136"/>
    </source>
</evidence>
<keyword evidence="9 11" id="KW-0472">Membrane</keyword>
<evidence type="ECO:0000259" key="14">
    <source>
        <dbReference type="Pfam" id="PF07715"/>
    </source>
</evidence>
<feature type="domain" description="TonB-dependent receptor plug" evidence="14">
    <location>
        <begin position="47"/>
        <end position="158"/>
    </location>
</feature>
<name>A0A2U1SQ18_METSR</name>
<keyword evidence="2" id="KW-0813">Transport</keyword>
<dbReference type="PANTHER" id="PTHR32552:SF81">
    <property type="entry name" value="TONB-DEPENDENT OUTER MEMBRANE RECEPTOR"/>
    <property type="match status" value="1"/>
</dbReference>
<evidence type="ECO:0000313" key="16">
    <source>
        <dbReference type="Proteomes" id="UP000245137"/>
    </source>
</evidence>
<comment type="subcellular location">
    <subcellularLocation>
        <location evidence="1">Cell outer membrane</location>
        <topology evidence="1">Multi-pass membrane protein</topology>
    </subcellularLocation>
</comment>
<dbReference type="InterPro" id="IPR039426">
    <property type="entry name" value="TonB-dep_rcpt-like"/>
</dbReference>
<evidence type="ECO:0000256" key="6">
    <source>
        <dbReference type="ARBA" id="ARBA00023004"/>
    </source>
</evidence>
<dbReference type="Pfam" id="PF07715">
    <property type="entry name" value="Plug"/>
    <property type="match status" value="1"/>
</dbReference>
<dbReference type="InterPro" id="IPR012910">
    <property type="entry name" value="Plug_dom"/>
</dbReference>
<keyword evidence="6" id="KW-0408">Iron</keyword>
<dbReference type="InterPro" id="IPR036942">
    <property type="entry name" value="Beta-barrel_TonB_sf"/>
</dbReference>
<organism evidence="15 16">
    <name type="scientific">Methylosinus sporium</name>
    <dbReference type="NCBI Taxonomy" id="428"/>
    <lineage>
        <taxon>Bacteria</taxon>
        <taxon>Pseudomonadati</taxon>
        <taxon>Pseudomonadota</taxon>
        <taxon>Alphaproteobacteria</taxon>
        <taxon>Hyphomicrobiales</taxon>
        <taxon>Methylocystaceae</taxon>
        <taxon>Methylosinus</taxon>
    </lineage>
</organism>
<evidence type="ECO:0000256" key="1">
    <source>
        <dbReference type="ARBA" id="ARBA00004571"/>
    </source>
</evidence>
<gene>
    <name evidence="15" type="ORF">C5689_11700</name>
</gene>
<evidence type="ECO:0000256" key="2">
    <source>
        <dbReference type="ARBA" id="ARBA00022448"/>
    </source>
</evidence>
<evidence type="ECO:0000256" key="4">
    <source>
        <dbReference type="ARBA" id="ARBA00022496"/>
    </source>
</evidence>
<dbReference type="SUPFAM" id="SSF56935">
    <property type="entry name" value="Porins"/>
    <property type="match status" value="1"/>
</dbReference>
<accession>A0A2U1SQ18</accession>
<dbReference type="Pfam" id="PF00593">
    <property type="entry name" value="TonB_dep_Rec_b-barrel"/>
    <property type="match status" value="1"/>
</dbReference>
<keyword evidence="8 11" id="KW-0798">TonB box</keyword>
<evidence type="ECO:0000256" key="7">
    <source>
        <dbReference type="ARBA" id="ARBA00023065"/>
    </source>
</evidence>
<dbReference type="GO" id="GO:0009279">
    <property type="term" value="C:cell outer membrane"/>
    <property type="evidence" value="ECO:0007669"/>
    <property type="project" value="UniProtKB-SubCell"/>
</dbReference>
<feature type="region of interest" description="Disordered" evidence="12">
    <location>
        <begin position="1"/>
        <end position="25"/>
    </location>
</feature>
<comment type="caution">
    <text evidence="15">The sequence shown here is derived from an EMBL/GenBank/DDBJ whole genome shotgun (WGS) entry which is preliminary data.</text>
</comment>
<dbReference type="Proteomes" id="UP000245137">
    <property type="component" value="Unassembled WGS sequence"/>
</dbReference>
<protein>
    <submittedName>
        <fullName evidence="15">TonB-dependent receptor</fullName>
    </submittedName>
</protein>
<keyword evidence="4" id="KW-0410">Iron transport</keyword>
<evidence type="ECO:0000259" key="13">
    <source>
        <dbReference type="Pfam" id="PF00593"/>
    </source>
</evidence>
<evidence type="ECO:0000313" key="15">
    <source>
        <dbReference type="EMBL" id="PWB93702.1"/>
    </source>
</evidence>
<evidence type="ECO:0000256" key="12">
    <source>
        <dbReference type="SAM" id="MobiDB-lite"/>
    </source>
</evidence>
<dbReference type="GO" id="GO:0006826">
    <property type="term" value="P:iron ion transport"/>
    <property type="evidence" value="ECO:0007669"/>
    <property type="project" value="UniProtKB-KW"/>
</dbReference>
<evidence type="ECO:0000256" key="3">
    <source>
        <dbReference type="ARBA" id="ARBA00022452"/>
    </source>
</evidence>
<evidence type="ECO:0000256" key="8">
    <source>
        <dbReference type="ARBA" id="ARBA00023077"/>
    </source>
</evidence>
<keyword evidence="5" id="KW-0812">Transmembrane</keyword>
<comment type="similarity">
    <text evidence="11">Belongs to the TonB-dependent receptor family.</text>
</comment>
<dbReference type="AlphaFoldDB" id="A0A2U1SQ18"/>
<dbReference type="EMBL" id="PUIV01000017">
    <property type="protein sequence ID" value="PWB93702.1"/>
    <property type="molecule type" value="Genomic_DNA"/>
</dbReference>
<keyword evidence="16" id="KW-1185">Reference proteome</keyword>
<keyword evidence="3" id="KW-1134">Transmembrane beta strand</keyword>
<keyword evidence="7" id="KW-0406">Ion transport</keyword>
<dbReference type="PANTHER" id="PTHR32552">
    <property type="entry name" value="FERRICHROME IRON RECEPTOR-RELATED"/>
    <property type="match status" value="1"/>
</dbReference>
<keyword evidence="10" id="KW-0998">Cell outer membrane</keyword>
<evidence type="ECO:0000256" key="11">
    <source>
        <dbReference type="RuleBase" id="RU003357"/>
    </source>
</evidence>
<reference evidence="15 16" key="1">
    <citation type="journal article" date="2018" name="Appl. Microbiol. Biotechnol.">
        <title>Co-cultivation of the strictly anaerobic methanogen Methanosarcina barkeri with aerobic methanotrophs in an oxygen-limited membrane bioreactor.</title>
        <authorList>
            <person name="In 't Zandt M.H."/>
            <person name="van den Bosch T.J.M."/>
            <person name="Rijkers R."/>
            <person name="van Kessel M.A.H.J."/>
            <person name="Jetten M.S.M."/>
            <person name="Welte C.U."/>
        </authorList>
    </citation>
    <scope>NUCLEOTIDE SEQUENCE [LARGE SCALE GENOMIC DNA]</scope>
    <source>
        <strain evidence="15 16">DSM 17706</strain>
    </source>
</reference>
<evidence type="ECO:0000256" key="10">
    <source>
        <dbReference type="ARBA" id="ARBA00023237"/>
    </source>
</evidence>
<sequence length="816" mass="90118">MACGGSAAAQTAPAPIPDPVVGRAGAAAASAQVDDVTVTARNREEKAQDVPLPVSVVGPKAAERERLERLSDFAEKVPNYRPNISNPRTSGTAIRGVAGGTGASSGGADGSEASVGYIVDDVFYTHVGFQWQDFVDLQSFEVARGPQGTLLGKNTTVGAVVIRTQLPAFTRSATIESSFANYNRFIEKLNVTGPIIDDKLAYRVTFYLDKGDGWIRDAVTGASYLNNDRWGVRGQLYYVGDEITNRLIFDRSTSHEYNNSGSGVIGDSVPLFANGTLGASYATTLANRLGKPILTYDPYTRFQTRVGTLDQRTIGVSDTFTWSLGENTLTSISAWREFRLHPRNSLGEQLNEITSNAYDVSVDQFSQEIRLTSPKEQTFEWQTGLYSLYERVWSLNHFDFGSDAGRWFNSGSSATAIAQRNSLLNGFKSHRDGKATTFSVAAFGQGTYHIDEQWALTFGLRDTYEIREGSVFAWDEAWGVGLNPAVVDAAIRGGGGVGFYDTGAVTKYFNSLSGLFNPSYRYNENVLVYGSVARGEKSGATNTDAQPILDDKGNFKQFQPVITKPEVSWDYEFGVKTNWLDNKLIVNANVYWNDIFNYQAQLVNTDYRDSTGQVLRRNYLGNIGHVRLRGIELDARWSPVERLWLTLNGAYAEARYINFDKSPPPADWLWPTVAGQPAAPASLNRDNSRFENFPLWSFNAGANYELPLGNLFADVGGWANRPVTGILYANLSWRDKQRLTNPYSVFQYWQPAYALVNAGAGLRADDESWQLMFWTKNLFDQRYVTAWSPGSVTSAATVTLQAQPRTFGGTLTVKLY</sequence>
<keyword evidence="15" id="KW-0675">Receptor</keyword>
<feature type="domain" description="TonB-dependent receptor-like beta-barrel" evidence="13">
    <location>
        <begin position="266"/>
        <end position="778"/>
    </location>
</feature>
<dbReference type="InterPro" id="IPR000531">
    <property type="entry name" value="Beta-barrel_TonB"/>
</dbReference>